<feature type="transmembrane region" description="Helical" evidence="1">
    <location>
        <begin position="165"/>
        <end position="188"/>
    </location>
</feature>
<feature type="transmembrane region" description="Helical" evidence="1">
    <location>
        <begin position="47"/>
        <end position="64"/>
    </location>
</feature>
<dbReference type="EMBL" id="WKKY01000044">
    <property type="protein sequence ID" value="MSE20313.1"/>
    <property type="molecule type" value="Genomic_DNA"/>
</dbReference>
<dbReference type="Pfam" id="PF12822">
    <property type="entry name" value="ECF_trnsprt"/>
    <property type="match status" value="1"/>
</dbReference>
<dbReference type="Proteomes" id="UP000491237">
    <property type="component" value="Unassembled WGS sequence"/>
</dbReference>
<evidence type="ECO:0000256" key="1">
    <source>
        <dbReference type="SAM" id="Phobius"/>
    </source>
</evidence>
<evidence type="ECO:0000313" key="2">
    <source>
        <dbReference type="EMBL" id="MSE20313.1"/>
    </source>
</evidence>
<keyword evidence="1" id="KW-0472">Membrane</keyword>
<dbReference type="GO" id="GO:0022857">
    <property type="term" value="F:transmembrane transporter activity"/>
    <property type="evidence" value="ECO:0007669"/>
    <property type="project" value="InterPro"/>
</dbReference>
<feature type="transmembrane region" description="Helical" evidence="1">
    <location>
        <begin position="21"/>
        <end position="41"/>
    </location>
</feature>
<keyword evidence="1" id="KW-0812">Transmembrane</keyword>
<reference evidence="2 3" key="1">
    <citation type="submission" date="2019-11" db="EMBL/GenBank/DDBJ databases">
        <title>Draft Genome Sequence of Plant Growth-Promoting Rhizosphere-Associated Bacteria.</title>
        <authorList>
            <person name="Vasilyev I.Y."/>
            <person name="Radchenko V."/>
            <person name="Ilnitskaya E.V."/>
        </authorList>
    </citation>
    <scope>NUCLEOTIDE SEQUENCE [LARGE SCALE GENOMIC DNA]</scope>
    <source>
        <strain evidence="2 3">VRA_07sq_f</strain>
    </source>
</reference>
<feature type="transmembrane region" description="Helical" evidence="1">
    <location>
        <begin position="101"/>
        <end position="121"/>
    </location>
</feature>
<dbReference type="Gene3D" id="1.10.1760.20">
    <property type="match status" value="1"/>
</dbReference>
<dbReference type="InterPro" id="IPR024529">
    <property type="entry name" value="ECF_trnsprt_substrate-spec"/>
</dbReference>
<evidence type="ECO:0000313" key="3">
    <source>
        <dbReference type="Proteomes" id="UP000491237"/>
    </source>
</evidence>
<organism evidence="2 3">
    <name type="scientific">Lentilactobacillus parabuchneri</name>
    <dbReference type="NCBI Taxonomy" id="152331"/>
    <lineage>
        <taxon>Bacteria</taxon>
        <taxon>Bacillati</taxon>
        <taxon>Bacillota</taxon>
        <taxon>Bacilli</taxon>
        <taxon>Lactobacillales</taxon>
        <taxon>Lactobacillaceae</taxon>
        <taxon>Lentilactobacillus</taxon>
    </lineage>
</organism>
<protein>
    <submittedName>
        <fullName evidence="2">ECF transporter S component</fullName>
    </submittedName>
</protein>
<accession>A0A844EL60</accession>
<feature type="transmembrane region" description="Helical" evidence="1">
    <location>
        <begin position="200"/>
        <end position="226"/>
    </location>
</feature>
<sequence length="245" mass="27293">MLKSDLKGGESCLKKLLDLTYVHRLLIAVLLMMTFFVLLLLLRGKHYLLFSFMCLLCSILPAYWRFEREPIRTKTLMFIGILIALAVAGRVPLAAIPSVQAASFIIIIGGISLGSELGFITGSTTALVSNMFLGQGPWTPWQMLAWGLMGLTAGLLGKTRIKKSLLLVVIFGGVWGFLFGWIMDLWYALAYVNPLNLKSFILAFGASVPFDALHAGANVLLLTFLYKPWELLFNRLVQKYQLLSK</sequence>
<name>A0A844EL60_9LACO</name>
<comment type="caution">
    <text evidence="2">The sequence shown here is derived from an EMBL/GenBank/DDBJ whole genome shotgun (WGS) entry which is preliminary data.</text>
</comment>
<proteinExistence type="predicted"/>
<keyword evidence="1" id="KW-1133">Transmembrane helix</keyword>
<dbReference type="AlphaFoldDB" id="A0A844EL60"/>
<gene>
    <name evidence="2" type="ORF">GKC44_03395</name>
</gene>
<feature type="transmembrane region" description="Helical" evidence="1">
    <location>
        <begin position="76"/>
        <end position="95"/>
    </location>
</feature>